<dbReference type="EMBL" id="QSBY01000004">
    <property type="protein sequence ID" value="RHW72946.1"/>
    <property type="molecule type" value="Genomic_DNA"/>
</dbReference>
<gene>
    <name evidence="2" type="ORF">DPX39_040026400</name>
</gene>
<protein>
    <submittedName>
        <fullName evidence="2">Uncharacterized protein</fullName>
    </submittedName>
</protein>
<proteinExistence type="predicted"/>
<feature type="region of interest" description="Disordered" evidence="1">
    <location>
        <begin position="34"/>
        <end position="58"/>
    </location>
</feature>
<dbReference type="Proteomes" id="UP000266743">
    <property type="component" value="Chromosome 4"/>
</dbReference>
<accession>A0A3L6LA35</accession>
<sequence>MIHICNPAEERCRMDLIFPEEAHTVTVRHFSVPEPPGAPELRQQSNFPTTSNPQISPAPDPVVVAAIQRRIECGTGLSSCGESGDSMDNASDPARRLAHLQSALSILCHTAAMDKSQFFLYRKQVSKKSTNDNAECASTTDYSITDIYTTVRALKLEYDEAVKHSRDEKGTQTANAEVLELARRRTECRVDDCLRLLEPTITELILDFTHVKKVPVAYTEEMLQGLPQVFAMERWPCTILRKETDDFVGQKRPRVSSRPLAGESGRGESFFEHNEVAHAATAVVFKALRDLRKNDYMCLLGDKTLTSAPKAADVSRSHLTYGELVERTLSGVYRERGLLAALYDVKRLLYGAYDAAPAEHAPTIKSLHAQFEQDLRRHYSAFLSKTGLRCGANDFVLQVKTMFDINPLPASREVKDGEGGVPLYSETQKKCLKLLGHLRAVDSKGWFEYPAFDLANIELSSIERWICGPPFSTKTDREAFVALRDVLEQMVDNCVLSYGPTSQYSRVITMVRQRLVEASQEVGLL</sequence>
<feature type="compositionally biased region" description="Polar residues" evidence="1">
    <location>
        <begin position="42"/>
        <end position="55"/>
    </location>
</feature>
<comment type="caution">
    <text evidence="2">The sequence shown here is derived from an EMBL/GenBank/DDBJ whole genome shotgun (WGS) entry which is preliminary data.</text>
</comment>
<evidence type="ECO:0000313" key="2">
    <source>
        <dbReference type="EMBL" id="RHW72946.1"/>
    </source>
</evidence>
<organism evidence="2 3">
    <name type="scientific">Trypanosoma brucei equiperdum</name>
    <dbReference type="NCBI Taxonomy" id="630700"/>
    <lineage>
        <taxon>Eukaryota</taxon>
        <taxon>Discoba</taxon>
        <taxon>Euglenozoa</taxon>
        <taxon>Kinetoplastea</taxon>
        <taxon>Metakinetoplastina</taxon>
        <taxon>Trypanosomatida</taxon>
        <taxon>Trypanosomatidae</taxon>
        <taxon>Trypanosoma</taxon>
    </lineage>
</organism>
<evidence type="ECO:0000256" key="1">
    <source>
        <dbReference type="SAM" id="MobiDB-lite"/>
    </source>
</evidence>
<reference evidence="2 3" key="1">
    <citation type="submission" date="2018-09" db="EMBL/GenBank/DDBJ databases">
        <title>whole genome sequence of T. equiperdum IVM-t1 strain.</title>
        <authorList>
            <person name="Suganuma K."/>
        </authorList>
    </citation>
    <scope>NUCLEOTIDE SEQUENCE [LARGE SCALE GENOMIC DNA]</scope>
    <source>
        <strain evidence="2 3">IVM-t1</strain>
    </source>
</reference>
<name>A0A3L6LA35_9TRYP</name>
<evidence type="ECO:0000313" key="3">
    <source>
        <dbReference type="Proteomes" id="UP000266743"/>
    </source>
</evidence>
<dbReference type="AlphaFoldDB" id="A0A3L6LA35"/>